<comment type="caution">
    <text evidence="11">The sequence shown here is derived from an EMBL/GenBank/DDBJ whole genome shotgun (WGS) entry which is preliminary data.</text>
</comment>
<comment type="subcellular location">
    <subcellularLocation>
        <location evidence="1">Cytoplasm</location>
        <location evidence="1">Cytoskeleton</location>
        <location evidence="1">Spindle</location>
    </subcellularLocation>
</comment>
<evidence type="ECO:0000256" key="1">
    <source>
        <dbReference type="ARBA" id="ARBA00004186"/>
    </source>
</evidence>
<keyword evidence="5" id="KW-0493">Microtubule</keyword>
<dbReference type="GO" id="GO:0051301">
    <property type="term" value="P:cell division"/>
    <property type="evidence" value="ECO:0007669"/>
    <property type="project" value="UniProtKB-KW"/>
</dbReference>
<dbReference type="GO" id="GO:0007098">
    <property type="term" value="P:centrosome cycle"/>
    <property type="evidence" value="ECO:0007669"/>
    <property type="project" value="TreeGrafter"/>
</dbReference>
<keyword evidence="9" id="KW-0131">Cell cycle</keyword>
<dbReference type="InterPro" id="IPR026243">
    <property type="entry name" value="HAUS1"/>
</dbReference>
<keyword evidence="3" id="KW-0963">Cytoplasm</keyword>
<evidence type="ECO:0000256" key="4">
    <source>
        <dbReference type="ARBA" id="ARBA00022618"/>
    </source>
</evidence>
<dbReference type="GO" id="GO:0005819">
    <property type="term" value="C:spindle"/>
    <property type="evidence" value="ECO:0007669"/>
    <property type="project" value="UniProtKB-SubCell"/>
</dbReference>
<feature type="coiled-coil region" evidence="10">
    <location>
        <begin position="110"/>
        <end position="228"/>
    </location>
</feature>
<evidence type="ECO:0000256" key="8">
    <source>
        <dbReference type="ARBA" id="ARBA00023212"/>
    </source>
</evidence>
<keyword evidence="12" id="KW-1185">Reference proteome</keyword>
<proteinExistence type="inferred from homology"/>
<protein>
    <submittedName>
        <fullName evidence="11">HAUS1 protein</fullName>
    </submittedName>
</protein>
<evidence type="ECO:0000256" key="6">
    <source>
        <dbReference type="ARBA" id="ARBA00022776"/>
    </source>
</evidence>
<dbReference type="GO" id="GO:0051225">
    <property type="term" value="P:spindle assembly"/>
    <property type="evidence" value="ECO:0007669"/>
    <property type="project" value="InterPro"/>
</dbReference>
<feature type="non-terminal residue" evidence="11">
    <location>
        <position position="1"/>
    </location>
</feature>
<dbReference type="PANTHER" id="PTHR31570">
    <property type="entry name" value="HAUS AUGMIN-LIKE COMPLEX SUBUNIT 1"/>
    <property type="match status" value="1"/>
</dbReference>
<evidence type="ECO:0000256" key="2">
    <source>
        <dbReference type="ARBA" id="ARBA00005479"/>
    </source>
</evidence>
<dbReference type="Proteomes" id="UP000591535">
    <property type="component" value="Unassembled WGS sequence"/>
</dbReference>
<gene>
    <name evidence="11" type="primary">Haus1</name>
    <name evidence="11" type="ORF">GRAVAR_R10126</name>
</gene>
<dbReference type="GO" id="GO:0070652">
    <property type="term" value="C:HAUS complex"/>
    <property type="evidence" value="ECO:0007669"/>
    <property type="project" value="InterPro"/>
</dbReference>
<sequence>QVTLWLKKIYGDRPIPVYEVNERTVDILHGLMERSEARDGDVSLLIEEMKHQETEYEAATKEMQDILEEDLGLSLNSLSRKATRSLNDLIKCAMILETKDTSLTSFFCAINDMTSELFETESKNREMQRKLNTLKKKLTAALTMEKRLQKDIKNIEENQKAEIAKIASRSHNLKFLRDKSLELKIRIRNAEKELIARGLDRSLTHDALVQLSEELVPLQEKVTSLKKEVQNYHNLPPVI</sequence>
<keyword evidence="4" id="KW-0132">Cell division</keyword>
<accession>A0A7K8ZZH7</accession>
<keyword evidence="8" id="KW-0206">Cytoskeleton</keyword>
<feature type="coiled-coil region" evidence="10">
    <location>
        <begin position="42"/>
        <end position="69"/>
    </location>
</feature>
<dbReference type="Pfam" id="PF25762">
    <property type="entry name" value="HAUS1"/>
    <property type="match status" value="1"/>
</dbReference>
<name>A0A7K8ZZH7_9PASS</name>
<keyword evidence="7 10" id="KW-0175">Coiled coil</keyword>
<evidence type="ECO:0000256" key="5">
    <source>
        <dbReference type="ARBA" id="ARBA00022701"/>
    </source>
</evidence>
<organism evidence="11 12">
    <name type="scientific">Grallaria varia</name>
    <name type="common">variegated antpitta</name>
    <dbReference type="NCBI Taxonomy" id="117165"/>
    <lineage>
        <taxon>Eukaryota</taxon>
        <taxon>Metazoa</taxon>
        <taxon>Chordata</taxon>
        <taxon>Craniata</taxon>
        <taxon>Vertebrata</taxon>
        <taxon>Euteleostomi</taxon>
        <taxon>Archelosauria</taxon>
        <taxon>Archosauria</taxon>
        <taxon>Dinosauria</taxon>
        <taxon>Saurischia</taxon>
        <taxon>Theropoda</taxon>
        <taxon>Coelurosauria</taxon>
        <taxon>Aves</taxon>
        <taxon>Neognathae</taxon>
        <taxon>Neoaves</taxon>
        <taxon>Telluraves</taxon>
        <taxon>Australaves</taxon>
        <taxon>Passeriformes</taxon>
        <taxon>Formicariidae</taxon>
        <taxon>Grallaria</taxon>
    </lineage>
</organism>
<dbReference type="GO" id="GO:0005874">
    <property type="term" value="C:microtubule"/>
    <property type="evidence" value="ECO:0007669"/>
    <property type="project" value="UniProtKB-KW"/>
</dbReference>
<evidence type="ECO:0000313" key="12">
    <source>
        <dbReference type="Proteomes" id="UP000591535"/>
    </source>
</evidence>
<evidence type="ECO:0000256" key="9">
    <source>
        <dbReference type="ARBA" id="ARBA00023306"/>
    </source>
</evidence>
<feature type="non-terminal residue" evidence="11">
    <location>
        <position position="239"/>
    </location>
</feature>
<dbReference type="PANTHER" id="PTHR31570:SF1">
    <property type="entry name" value="HAUS AUGMIN-LIKE COMPLEX SUBUNIT 1"/>
    <property type="match status" value="1"/>
</dbReference>
<dbReference type="GO" id="GO:0005829">
    <property type="term" value="C:cytosol"/>
    <property type="evidence" value="ECO:0007669"/>
    <property type="project" value="TreeGrafter"/>
</dbReference>
<comment type="similarity">
    <text evidence="2">Belongs to the HAUS1 family.</text>
</comment>
<evidence type="ECO:0000256" key="10">
    <source>
        <dbReference type="SAM" id="Coils"/>
    </source>
</evidence>
<keyword evidence="6" id="KW-0498">Mitosis</keyword>
<evidence type="ECO:0000256" key="3">
    <source>
        <dbReference type="ARBA" id="ARBA00022490"/>
    </source>
</evidence>
<dbReference type="PRINTS" id="PR02087">
    <property type="entry name" value="HAUSAUGMINL1"/>
</dbReference>
<evidence type="ECO:0000256" key="7">
    <source>
        <dbReference type="ARBA" id="ARBA00023054"/>
    </source>
</evidence>
<reference evidence="11 12" key="1">
    <citation type="submission" date="2019-09" db="EMBL/GenBank/DDBJ databases">
        <title>Bird 10,000 Genomes (B10K) Project - Family phase.</title>
        <authorList>
            <person name="Zhang G."/>
        </authorList>
    </citation>
    <scope>NUCLEOTIDE SEQUENCE [LARGE SCALE GENOMIC DNA]</scope>
    <source>
        <strain evidence="11">B10K-DU-001-02</strain>
        <tissue evidence="11">Muscle</tissue>
    </source>
</reference>
<dbReference type="AlphaFoldDB" id="A0A7K8ZZH7"/>
<evidence type="ECO:0000313" key="11">
    <source>
        <dbReference type="EMBL" id="NXG21274.1"/>
    </source>
</evidence>
<dbReference type="EMBL" id="VWZG01008406">
    <property type="protein sequence ID" value="NXG21274.1"/>
    <property type="molecule type" value="Genomic_DNA"/>
</dbReference>